<evidence type="ECO:0000259" key="6">
    <source>
        <dbReference type="PROSITE" id="PS51635"/>
    </source>
</evidence>
<dbReference type="CDD" id="cd07205">
    <property type="entry name" value="Pat_PNPLA6_PNPLA7_NTE1_like"/>
    <property type="match status" value="1"/>
</dbReference>
<dbReference type="AlphaFoldDB" id="A0A250FFP3"/>
<gene>
    <name evidence="7" type="ORF">CGC53_10860</name>
</gene>
<dbReference type="Gene3D" id="2.40.160.50">
    <property type="entry name" value="membrane protein fhac: a member of the omp85/tpsb transporter family"/>
    <property type="match status" value="1"/>
</dbReference>
<keyword evidence="3 4" id="KW-0443">Lipid metabolism</keyword>
<evidence type="ECO:0000313" key="8">
    <source>
        <dbReference type="Proteomes" id="UP000217276"/>
    </source>
</evidence>
<dbReference type="PANTHER" id="PTHR14226">
    <property type="entry name" value="NEUROPATHY TARGET ESTERASE/SWISS CHEESE D.MELANOGASTER"/>
    <property type="match status" value="1"/>
</dbReference>
<dbReference type="SUPFAM" id="SSF52151">
    <property type="entry name" value="FabD/lysophospholipase-like"/>
    <property type="match status" value="1"/>
</dbReference>
<evidence type="ECO:0000313" key="7">
    <source>
        <dbReference type="EMBL" id="ATA82806.1"/>
    </source>
</evidence>
<dbReference type="PROSITE" id="PS51635">
    <property type="entry name" value="PNPLA"/>
    <property type="match status" value="1"/>
</dbReference>
<proteinExistence type="predicted"/>
<dbReference type="InterPro" id="IPR050301">
    <property type="entry name" value="NTE"/>
</dbReference>
<feature type="domain" description="PNPLA" evidence="6">
    <location>
        <begin position="31"/>
        <end position="221"/>
    </location>
</feature>
<feature type="short sequence motif" description="GXGXXG" evidence="4">
    <location>
        <begin position="35"/>
        <end position="40"/>
    </location>
</feature>
<reference evidence="8" key="1">
    <citation type="submission" date="2017-06" db="EMBL/GenBank/DDBJ databases">
        <title>Capnocytophaga spp. assemblies.</title>
        <authorList>
            <person name="Gulvik C.A."/>
        </authorList>
    </citation>
    <scope>NUCLEOTIDE SEQUENCE [LARGE SCALE GENOMIC DNA]</scope>
    <source>
        <strain evidence="8">H6253</strain>
    </source>
</reference>
<keyword evidence="8" id="KW-1185">Reference proteome</keyword>
<keyword evidence="5" id="KW-0732">Signal</keyword>
<dbReference type="GO" id="GO:0016042">
    <property type="term" value="P:lipid catabolic process"/>
    <property type="evidence" value="ECO:0007669"/>
    <property type="project" value="UniProtKB-UniRule"/>
</dbReference>
<feature type="chain" id="PRO_5012625775" evidence="5">
    <location>
        <begin position="19"/>
        <end position="739"/>
    </location>
</feature>
<feature type="active site" description="Nucleophile" evidence="4">
    <location>
        <position position="64"/>
    </location>
</feature>
<dbReference type="Pfam" id="PF01734">
    <property type="entry name" value="Patatin"/>
    <property type="match status" value="1"/>
</dbReference>
<accession>A0A250FFP3</accession>
<evidence type="ECO:0000256" key="5">
    <source>
        <dbReference type="SAM" id="SignalP"/>
    </source>
</evidence>
<organism evidence="7 8">
    <name type="scientific">Capnocytophaga leadbetteri</name>
    <dbReference type="NCBI Taxonomy" id="327575"/>
    <lineage>
        <taxon>Bacteria</taxon>
        <taxon>Pseudomonadati</taxon>
        <taxon>Bacteroidota</taxon>
        <taxon>Flavobacteriia</taxon>
        <taxon>Flavobacteriales</taxon>
        <taxon>Flavobacteriaceae</taxon>
        <taxon>Capnocytophaga</taxon>
    </lineage>
</organism>
<keyword evidence="1 4" id="KW-0378">Hydrolase</keyword>
<dbReference type="EMBL" id="CP022384">
    <property type="protein sequence ID" value="ATA82806.1"/>
    <property type="molecule type" value="Genomic_DNA"/>
</dbReference>
<dbReference type="Pfam" id="PF19143">
    <property type="entry name" value="Omp85_2"/>
    <property type="match status" value="1"/>
</dbReference>
<dbReference type="PANTHER" id="PTHR14226:SF76">
    <property type="entry name" value="NTE FAMILY PROTEIN RSSA"/>
    <property type="match status" value="1"/>
</dbReference>
<dbReference type="InterPro" id="IPR002641">
    <property type="entry name" value="PNPLA_dom"/>
</dbReference>
<dbReference type="Proteomes" id="UP000217276">
    <property type="component" value="Chromosome"/>
</dbReference>
<dbReference type="InterPro" id="IPR016035">
    <property type="entry name" value="Acyl_Trfase/lysoPLipase"/>
</dbReference>
<evidence type="ECO:0000256" key="4">
    <source>
        <dbReference type="PROSITE-ProRule" id="PRU01161"/>
    </source>
</evidence>
<dbReference type="RefSeq" id="WP_095914774.1">
    <property type="nucleotide sequence ID" value="NZ_CP022384.1"/>
</dbReference>
<feature type="short sequence motif" description="GXSXG" evidence="4">
    <location>
        <begin position="62"/>
        <end position="66"/>
    </location>
</feature>
<dbReference type="InterPro" id="IPR043864">
    <property type="entry name" value="Omp85-like_dom"/>
</dbReference>
<evidence type="ECO:0000256" key="3">
    <source>
        <dbReference type="ARBA" id="ARBA00023098"/>
    </source>
</evidence>
<dbReference type="GO" id="GO:0016787">
    <property type="term" value="F:hydrolase activity"/>
    <property type="evidence" value="ECO:0007669"/>
    <property type="project" value="UniProtKB-UniRule"/>
</dbReference>
<feature type="short sequence motif" description="DGA/G" evidence="4">
    <location>
        <begin position="208"/>
        <end position="210"/>
    </location>
</feature>
<feature type="signal peptide" evidence="5">
    <location>
        <begin position="1"/>
        <end position="18"/>
    </location>
</feature>
<evidence type="ECO:0000256" key="2">
    <source>
        <dbReference type="ARBA" id="ARBA00022963"/>
    </source>
</evidence>
<protein>
    <submittedName>
        <fullName evidence="7">Patatin</fullName>
    </submittedName>
</protein>
<name>A0A250FFP3_9FLAO</name>
<dbReference type="KEGG" id="clk:CGC53_10860"/>
<evidence type="ECO:0000256" key="1">
    <source>
        <dbReference type="ARBA" id="ARBA00022801"/>
    </source>
</evidence>
<sequence length="739" mass="84337">MKLYLFVIFCMVCSLLSAQEPAVKQDLRVGLVLSGGGAKGLAHIGVLKVLEEAGIRIDYIGGTSMGAMVGAMYAAGYSANELDSIFRSLDFDKLLQDKISRRSKSLHERYLYDRYAVALPFNNFKVGLPRAVSKGQSIYNEFVKLLYPVNEIYDFSQLPIPFLCVATDIETGKGVVLENGFLPQAIKASGSFPSLFDLVEIDGKLLTDGGIADNYPVDEIKKKGVDIIIGVDVQSPLAKREEINSVLSIFSQITTFPMTDNMPRKIKETDIYIKPNIEGFNIISFDKGEEIINNGRIAASLFLPRLKEIAAHQKHEEKREPIQKIDSFYLKEVHFHGNDHFSRSYLRGKMHLKYLDRKISFDELNDGLDNLMATNNFHSVSHQLRHTDQGEYIDFFIKESPQRTYLKFGVHYDNLLKTGFLMNYTRNYFLQSSDFLSLDLIAGDNSRYQFDYFVDKGFYISYGVRSRFMQFERKLNAHRLSNYRIEGSELNRMDVEAYDLVNQLYLQTLLGNGFVFGLGAEHRKIRFDAEQVYGLSTVVSYAENTHFGSLYSYIKYDSLDNTFFPTRGVYFSSQFNLYVFASDMPNFNKFTTGKTELSFAFPLFYKTAARVNLEGGVTIGGTNVYSLDFFLGGNNKNVFGNYSSFYGYDFLSFGAKNYLKSEFVVDIEPFKKQHILLLANLAKVDNNLFESFQWHKYPNYSGYGIGYSIDSFLGPVELKCTYSPEVKQAVWLFNIGYWF</sequence>
<keyword evidence="2 4" id="KW-0442">Lipid degradation</keyword>
<feature type="active site" description="Proton acceptor" evidence="4">
    <location>
        <position position="208"/>
    </location>
</feature>
<dbReference type="Gene3D" id="3.40.1090.10">
    <property type="entry name" value="Cytosolic phospholipase A2 catalytic domain"/>
    <property type="match status" value="2"/>
</dbReference>